<reference evidence="1 2" key="1">
    <citation type="submission" date="2019-07" db="EMBL/GenBank/DDBJ databases">
        <title>Whole genome shotgun sequence of Cellulomonas soli NBRC 109434.</title>
        <authorList>
            <person name="Hosoyama A."/>
            <person name="Uohara A."/>
            <person name="Ohji S."/>
            <person name="Ichikawa N."/>
        </authorList>
    </citation>
    <scope>NUCLEOTIDE SEQUENCE [LARGE SCALE GENOMIC DNA]</scope>
    <source>
        <strain evidence="1 2">NBRC 109434</strain>
    </source>
</reference>
<name>A0A512PHN5_9CELL</name>
<sequence>MMTTGVVLDPRGARPDTARLADVLRQCLNEDLADQARAHELEAVFRVHALVQVGPGWVTTRETSVWLLWGRDEAWSLIQEITTDPDGRWVEQVLTHELVSTSARAAEVLVAVTCLPPSDAEDLPMWAGFPL</sequence>
<keyword evidence="2" id="KW-1185">Reference proteome</keyword>
<dbReference type="RefSeq" id="WP_146954468.1">
    <property type="nucleotide sequence ID" value="NZ_BAABBJ010000012.1"/>
</dbReference>
<organism evidence="1 2">
    <name type="scientific">Cellulomonas soli</name>
    <dbReference type="NCBI Taxonomy" id="931535"/>
    <lineage>
        <taxon>Bacteria</taxon>
        <taxon>Bacillati</taxon>
        <taxon>Actinomycetota</taxon>
        <taxon>Actinomycetes</taxon>
        <taxon>Micrococcales</taxon>
        <taxon>Cellulomonadaceae</taxon>
        <taxon>Cellulomonas</taxon>
    </lineage>
</organism>
<dbReference type="AlphaFoldDB" id="A0A512PHN5"/>
<evidence type="ECO:0000313" key="1">
    <source>
        <dbReference type="EMBL" id="GEP70693.1"/>
    </source>
</evidence>
<gene>
    <name evidence="1" type="ORF">CSO01_34080</name>
</gene>
<protein>
    <submittedName>
        <fullName evidence="1">Uncharacterized protein</fullName>
    </submittedName>
</protein>
<dbReference type="EMBL" id="BKAL01000015">
    <property type="protein sequence ID" value="GEP70693.1"/>
    <property type="molecule type" value="Genomic_DNA"/>
</dbReference>
<evidence type="ECO:0000313" key="2">
    <source>
        <dbReference type="Proteomes" id="UP000321798"/>
    </source>
</evidence>
<dbReference type="Proteomes" id="UP000321798">
    <property type="component" value="Unassembled WGS sequence"/>
</dbReference>
<comment type="caution">
    <text evidence="1">The sequence shown here is derived from an EMBL/GenBank/DDBJ whole genome shotgun (WGS) entry which is preliminary data.</text>
</comment>
<accession>A0A512PHN5</accession>
<proteinExistence type="predicted"/>